<protein>
    <submittedName>
        <fullName evidence="3">DNA repair exonuclease</fullName>
    </submittedName>
</protein>
<comment type="caution">
    <text evidence="3">The sequence shown here is derived from an EMBL/GenBank/DDBJ whole genome shotgun (WGS) entry which is preliminary data.</text>
</comment>
<dbReference type="SUPFAM" id="SSF56300">
    <property type="entry name" value="Metallo-dependent phosphatases"/>
    <property type="match status" value="1"/>
</dbReference>
<evidence type="ECO:0000256" key="1">
    <source>
        <dbReference type="ARBA" id="ARBA00022801"/>
    </source>
</evidence>
<dbReference type="InterPro" id="IPR041796">
    <property type="entry name" value="Mre11_N"/>
</dbReference>
<dbReference type="CDD" id="cd00840">
    <property type="entry name" value="MPP_Mre11_N"/>
    <property type="match status" value="1"/>
</dbReference>
<keyword evidence="4" id="KW-1185">Reference proteome</keyword>
<dbReference type="RefSeq" id="WP_272446351.1">
    <property type="nucleotide sequence ID" value="NZ_JAMQKC010000007.1"/>
</dbReference>
<dbReference type="Pfam" id="PF00149">
    <property type="entry name" value="Metallophos"/>
    <property type="match status" value="1"/>
</dbReference>
<dbReference type="PANTHER" id="PTHR30337">
    <property type="entry name" value="COMPONENT OF ATP-DEPENDENT DSDNA EXONUCLEASE"/>
    <property type="match status" value="1"/>
</dbReference>
<evidence type="ECO:0000313" key="3">
    <source>
        <dbReference type="EMBL" id="MDC3417284.1"/>
    </source>
</evidence>
<dbReference type="EMBL" id="JAMQKC010000007">
    <property type="protein sequence ID" value="MDC3417284.1"/>
    <property type="molecule type" value="Genomic_DNA"/>
</dbReference>
<name>A0A9X3WH02_9BACI</name>
<proteinExistence type="predicted"/>
<keyword evidence="1" id="KW-0378">Hydrolase</keyword>
<dbReference type="InterPro" id="IPR014576">
    <property type="entry name" value="Pesterase_YhaO"/>
</dbReference>
<dbReference type="AlphaFoldDB" id="A0A9X3WH02"/>
<keyword evidence="3" id="KW-0269">Exonuclease</keyword>
<dbReference type="InterPro" id="IPR004843">
    <property type="entry name" value="Calcineurin-like_PHP"/>
</dbReference>
<dbReference type="PANTHER" id="PTHR30337:SF7">
    <property type="entry name" value="PHOSPHOESTERASE"/>
    <property type="match status" value="1"/>
</dbReference>
<feature type="domain" description="Calcineurin-like phosphoesterase" evidence="2">
    <location>
        <begin position="6"/>
        <end position="203"/>
    </location>
</feature>
<evidence type="ECO:0000259" key="2">
    <source>
        <dbReference type="Pfam" id="PF00149"/>
    </source>
</evidence>
<dbReference type="Gene3D" id="3.60.21.10">
    <property type="match status" value="1"/>
</dbReference>
<dbReference type="GO" id="GO:0004527">
    <property type="term" value="F:exonuclease activity"/>
    <property type="evidence" value="ECO:0007669"/>
    <property type="project" value="UniProtKB-KW"/>
</dbReference>
<evidence type="ECO:0000313" key="4">
    <source>
        <dbReference type="Proteomes" id="UP001145069"/>
    </source>
</evidence>
<accession>A0A9X3WH02</accession>
<organism evidence="3 4">
    <name type="scientific">Aquibacillus salsiterrae</name>
    <dbReference type="NCBI Taxonomy" id="2950439"/>
    <lineage>
        <taxon>Bacteria</taxon>
        <taxon>Bacillati</taxon>
        <taxon>Bacillota</taxon>
        <taxon>Bacilli</taxon>
        <taxon>Bacillales</taxon>
        <taxon>Bacillaceae</taxon>
        <taxon>Aquibacillus</taxon>
    </lineage>
</organism>
<dbReference type="InterPro" id="IPR029052">
    <property type="entry name" value="Metallo-depent_PP-like"/>
</dbReference>
<dbReference type="InterPro" id="IPR050535">
    <property type="entry name" value="DNA_Repair-Maintenance_Comp"/>
</dbReference>
<keyword evidence="3" id="KW-0540">Nuclease</keyword>
<sequence length="409" mass="47441">MSDKISFIHCADLHIDSPFKGLSSIGDKLFKEIHDSTYTALDNLVQLALDKQVDFVLIVGDLFDSEQQSMKAQTKLRKAFERLEVSGVQVYLSYGNHDYTGGRVFDIGYPPNVHSFQSEQVTNKIFYKNGTPIASIYGFSYQSRAVYDNKSKEFEITNTTPFHIGMLHGSVNTNTEHDVYAPFQVKDLLEKPVDYWALGHIHKSQVLKDNPPIIYPGNIQGRSKKESGEKGCFYVEMDEHGSAFEFFPLQHIRFETLPIHVRQCRKPQDIETLMEETIDQLRKRIGKCILKVELESDSELLETWGRNGTLQDIVDYLNEFYEKETEWVFIQEIKLVQTIHWNRNQLINGQHFIGELLQSFENTTSIDDSVQPLFSHRTARKHIKPFTNEEELEILKEAEQYLVYRLLKD</sequence>
<reference evidence="3" key="1">
    <citation type="submission" date="2022-06" db="EMBL/GenBank/DDBJ databases">
        <title>Aquibacillus sp. a new bacterium isolated from soil saline samples.</title>
        <authorList>
            <person name="Galisteo C."/>
            <person name="De La Haba R."/>
            <person name="Sanchez-Porro C."/>
            <person name="Ventosa A."/>
        </authorList>
    </citation>
    <scope>NUCLEOTIDE SEQUENCE</scope>
    <source>
        <strain evidence="3">3ASR75-54</strain>
    </source>
</reference>
<dbReference type="PIRSF" id="PIRSF033091">
    <property type="entry name" value="Pesterase_YhaO"/>
    <property type="match status" value="1"/>
</dbReference>
<dbReference type="Proteomes" id="UP001145069">
    <property type="component" value="Unassembled WGS sequence"/>
</dbReference>
<gene>
    <name evidence="3" type="ORF">NC799_10195</name>
</gene>